<dbReference type="EMBL" id="JAPDHV010000005">
    <property type="protein sequence ID" value="MCW3162131.1"/>
    <property type="molecule type" value="Genomic_DNA"/>
</dbReference>
<proteinExistence type="predicted"/>
<feature type="domain" description="Replication-associated protein G2P N-terminal" evidence="1">
    <location>
        <begin position="53"/>
        <end position="188"/>
    </location>
</feature>
<sequence>MFDTNVLALYPKDVEVPWNTDEIKNNLMPADKYVRGNFKPTGMIRNMAVFVNDEMIRIDGSIPKYLNNNNIENFDFRSFPIAIMLLSDELGVDLRNARVRRLDIAANFELENEVSNYFLGLYYLKYFQRDASKKTTLRFYSNSGRRNLVFYDKKKEFAAKNKKLIQDDTSFIDTFHNLVRYEFMIQSNPSKILKIPDLRVKDLFEAENCKKALKLWFDMYNKIHKKSLLEYPDLKGLKGFEVFMKRYLIYEFGRDRIEFLLKKGVDKGLLTSSDKSKKLKQFDSALSSDLGFEFDKNTIEFTHKVRRMYVEGLKQIFKMPETAQKLVK</sequence>
<accession>A0ABT3HQR6</accession>
<dbReference type="Pfam" id="PF05144">
    <property type="entry name" value="Phage_CRI"/>
    <property type="match status" value="1"/>
</dbReference>
<comment type="caution">
    <text evidence="2">The sequence shown here is derived from an EMBL/GenBank/DDBJ whole genome shotgun (WGS) entry which is preliminary data.</text>
</comment>
<dbReference type="RefSeq" id="WP_264744052.1">
    <property type="nucleotide sequence ID" value="NZ_JAPDHV010000005.1"/>
</dbReference>
<name>A0ABT3HQR6_9FLAO</name>
<dbReference type="InterPro" id="IPR022686">
    <property type="entry name" value="G2P_N"/>
</dbReference>
<reference evidence="2" key="1">
    <citation type="submission" date="2022-10" db="EMBL/GenBank/DDBJ databases">
        <title>Chryseobacterium babae sp. nov. isolated from the gut of the beetle Oryctes rhinoceros, and Chryseobacterium kimseyorum sp. nov., isolated from a stick insect rearing cage.</title>
        <authorList>
            <person name="Shelomi M."/>
            <person name="Han C.-J."/>
            <person name="Chen W.-M."/>
            <person name="Chen H.-K."/>
            <person name="Liaw S.-J."/>
            <person name="Muhle E."/>
            <person name="Clermont D."/>
        </authorList>
    </citation>
    <scope>NUCLEOTIDE SEQUENCE</scope>
    <source>
        <strain evidence="2">WLa1L2M3</strain>
    </source>
</reference>
<evidence type="ECO:0000313" key="3">
    <source>
        <dbReference type="Proteomes" id="UP001163719"/>
    </source>
</evidence>
<evidence type="ECO:0000313" key="2">
    <source>
        <dbReference type="EMBL" id="MCW3162131.1"/>
    </source>
</evidence>
<keyword evidence="3" id="KW-1185">Reference proteome</keyword>
<organism evidence="2 3">
    <name type="scientific">Chryseobacterium oryctis</name>
    <dbReference type="NCBI Taxonomy" id="2952618"/>
    <lineage>
        <taxon>Bacteria</taxon>
        <taxon>Pseudomonadati</taxon>
        <taxon>Bacteroidota</taxon>
        <taxon>Flavobacteriia</taxon>
        <taxon>Flavobacteriales</taxon>
        <taxon>Weeksellaceae</taxon>
        <taxon>Chryseobacterium group</taxon>
        <taxon>Chryseobacterium</taxon>
    </lineage>
</organism>
<gene>
    <name evidence="2" type="ORF">OH806_12735</name>
</gene>
<dbReference type="Proteomes" id="UP001163719">
    <property type="component" value="Unassembled WGS sequence"/>
</dbReference>
<evidence type="ECO:0000259" key="1">
    <source>
        <dbReference type="Pfam" id="PF05144"/>
    </source>
</evidence>
<protein>
    <recommendedName>
        <fullName evidence="1">Replication-associated protein G2P N-terminal domain-containing protein</fullName>
    </recommendedName>
</protein>